<reference evidence="2 3" key="1">
    <citation type="journal article" date="2018" name="Proc. Natl. Acad. Sci. U.S.A.">
        <title>Linking secondary metabolites to gene clusters through genome sequencing of six diverse Aspergillus species.</title>
        <authorList>
            <person name="Kaerboelling I."/>
            <person name="Vesth T.C."/>
            <person name="Frisvad J.C."/>
            <person name="Nybo J.L."/>
            <person name="Theobald S."/>
            <person name="Kuo A."/>
            <person name="Bowyer P."/>
            <person name="Matsuda Y."/>
            <person name="Mondo S."/>
            <person name="Lyhne E.K."/>
            <person name="Kogle M.E."/>
            <person name="Clum A."/>
            <person name="Lipzen A."/>
            <person name="Salamov A."/>
            <person name="Ngan C.Y."/>
            <person name="Daum C."/>
            <person name="Chiniquy J."/>
            <person name="Barry K."/>
            <person name="LaButti K."/>
            <person name="Haridas S."/>
            <person name="Simmons B.A."/>
            <person name="Magnuson J.K."/>
            <person name="Mortensen U.H."/>
            <person name="Larsen T.O."/>
            <person name="Grigoriev I.V."/>
            <person name="Baker S.E."/>
            <person name="Andersen M.R."/>
        </authorList>
    </citation>
    <scope>NUCLEOTIDE SEQUENCE [LARGE SCALE GENOMIC DNA]</scope>
    <source>
        <strain evidence="2 3">IBT 24754</strain>
    </source>
</reference>
<dbReference type="RefSeq" id="XP_040755770.1">
    <property type="nucleotide sequence ID" value="XM_040899560.1"/>
</dbReference>
<sequence length="192" mass="21746">MSTPYSGCIQTLRREKHFLQDNYMKHEDMEIQIGQPALSDPERDAHRSRVMDGSSRLKVAKAHPTNQLPRRRIIAQPPTAPLQTGRILIWRSLGGCHAKHKNFPKPVPRDIERMSVISYHHHLGECIGSLLCCGKRQAGVTWWLSFIVRAQLVCRCRTGNQELSPGTGEDTGDQSSESRMVPEKQIDAIDWA</sequence>
<evidence type="ECO:0000313" key="2">
    <source>
        <dbReference type="EMBL" id="PTU24378.1"/>
    </source>
</evidence>
<comment type="caution">
    <text evidence="2">The sequence shown here is derived from an EMBL/GenBank/DDBJ whole genome shotgun (WGS) entry which is preliminary data.</text>
</comment>
<name>A0A2T5M762_9EURO</name>
<organism evidence="2 3">
    <name type="scientific">Aspergillus ochraceoroseus IBT 24754</name>
    <dbReference type="NCBI Taxonomy" id="1392256"/>
    <lineage>
        <taxon>Eukaryota</taxon>
        <taxon>Fungi</taxon>
        <taxon>Dikarya</taxon>
        <taxon>Ascomycota</taxon>
        <taxon>Pezizomycotina</taxon>
        <taxon>Eurotiomycetes</taxon>
        <taxon>Eurotiomycetidae</taxon>
        <taxon>Eurotiales</taxon>
        <taxon>Aspergillaceae</taxon>
        <taxon>Aspergillus</taxon>
        <taxon>Aspergillus subgen. Nidulantes</taxon>
    </lineage>
</organism>
<dbReference type="Proteomes" id="UP000244073">
    <property type="component" value="Unassembled WGS sequence"/>
</dbReference>
<dbReference type="VEuPathDB" id="FungiDB:P175DRAFT_0527847"/>
<feature type="region of interest" description="Disordered" evidence="1">
    <location>
        <begin position="163"/>
        <end position="192"/>
    </location>
</feature>
<accession>A0A2T5M762</accession>
<dbReference type="EMBL" id="MSFN02000001">
    <property type="protein sequence ID" value="PTU24378.1"/>
    <property type="molecule type" value="Genomic_DNA"/>
</dbReference>
<feature type="compositionally biased region" description="Basic and acidic residues" evidence="1">
    <location>
        <begin position="180"/>
        <end position="192"/>
    </location>
</feature>
<gene>
    <name evidence="2" type="ORF">P175DRAFT_0527847</name>
</gene>
<evidence type="ECO:0000256" key="1">
    <source>
        <dbReference type="SAM" id="MobiDB-lite"/>
    </source>
</evidence>
<protein>
    <submittedName>
        <fullName evidence="2">Uncharacterized protein</fullName>
    </submittedName>
</protein>
<proteinExistence type="predicted"/>
<evidence type="ECO:0000313" key="3">
    <source>
        <dbReference type="Proteomes" id="UP000244073"/>
    </source>
</evidence>
<dbReference type="GeneID" id="63816442"/>
<dbReference type="AlphaFoldDB" id="A0A2T5M762"/>